<proteinExistence type="predicted"/>
<evidence type="ECO:0000313" key="3">
    <source>
        <dbReference type="EMBL" id="AXE24658.1"/>
    </source>
</evidence>
<keyword evidence="2" id="KW-0472">Membrane</keyword>
<dbReference type="EMBL" id="CP030862">
    <property type="protein sequence ID" value="AXE24658.1"/>
    <property type="molecule type" value="Genomic_DNA"/>
</dbReference>
<sequence length="175" mass="18720">MGEPAGPRYEGWEDRSGQRGPEQQPAGWGPGASPPGGPRPSPRRRPVRACLVAGLALTGLAVLAAVALGAVLLGTYEDPRRDDHDGDVQLSSCRVDAATNWPSADLMVTNRSSKPSDYHISVEFLAPDGLRLDEAHVFLTRVAPGQQARDTAQSLTRVDRPVTCRVTDVFRTASP</sequence>
<keyword evidence="2" id="KW-1133">Transmembrane helix</keyword>
<keyword evidence="4" id="KW-1185">Reference proteome</keyword>
<evidence type="ECO:0000256" key="2">
    <source>
        <dbReference type="SAM" id="Phobius"/>
    </source>
</evidence>
<name>A0A344U187_9ACTN</name>
<feature type="transmembrane region" description="Helical" evidence="2">
    <location>
        <begin position="49"/>
        <end position="73"/>
    </location>
</feature>
<organism evidence="3 4">
    <name type="scientific">Streptomyces globosus</name>
    <dbReference type="NCBI Taxonomy" id="68209"/>
    <lineage>
        <taxon>Bacteria</taxon>
        <taxon>Bacillati</taxon>
        <taxon>Actinomycetota</taxon>
        <taxon>Actinomycetes</taxon>
        <taxon>Kitasatosporales</taxon>
        <taxon>Streptomycetaceae</taxon>
        <taxon>Streptomyces</taxon>
    </lineage>
</organism>
<dbReference type="KEGG" id="sgz:C0216_15360"/>
<dbReference type="RefSeq" id="WP_114055846.1">
    <property type="nucleotide sequence ID" value="NZ_CP030862.1"/>
</dbReference>
<dbReference type="Proteomes" id="UP000252004">
    <property type="component" value="Chromosome"/>
</dbReference>
<dbReference type="OrthoDB" id="3872159at2"/>
<evidence type="ECO:0008006" key="5">
    <source>
        <dbReference type="Google" id="ProtNLM"/>
    </source>
</evidence>
<evidence type="ECO:0000256" key="1">
    <source>
        <dbReference type="SAM" id="MobiDB-lite"/>
    </source>
</evidence>
<feature type="region of interest" description="Disordered" evidence="1">
    <location>
        <begin position="1"/>
        <end position="45"/>
    </location>
</feature>
<keyword evidence="2" id="KW-0812">Transmembrane</keyword>
<dbReference type="AlphaFoldDB" id="A0A344U187"/>
<gene>
    <name evidence="3" type="ORF">C0216_15360</name>
</gene>
<accession>A0A344U187</accession>
<reference evidence="3 4" key="1">
    <citation type="submission" date="2018-01" db="EMBL/GenBank/DDBJ databases">
        <title>Draft genome Sequence of streptomyces globosus LZH-48.</title>
        <authorList>
            <person name="Ran K."/>
            <person name="Li Z."/>
            <person name="Wei S."/>
            <person name="Dong R."/>
        </authorList>
    </citation>
    <scope>NUCLEOTIDE SEQUENCE [LARGE SCALE GENOMIC DNA]</scope>
    <source>
        <strain evidence="3 4">LZH-48</strain>
    </source>
</reference>
<evidence type="ECO:0000313" key="4">
    <source>
        <dbReference type="Proteomes" id="UP000252004"/>
    </source>
</evidence>
<protein>
    <recommendedName>
        <fullName evidence="5">DUF4307 domain-containing protein</fullName>
    </recommendedName>
</protein>